<evidence type="ECO:0000313" key="2">
    <source>
        <dbReference type="Proteomes" id="UP001155241"/>
    </source>
</evidence>
<protein>
    <submittedName>
        <fullName evidence="1">Uncharacterized protein</fullName>
    </submittedName>
</protein>
<dbReference type="EMBL" id="JAMXLR010000020">
    <property type="protein sequence ID" value="MCO6043170.1"/>
    <property type="molecule type" value="Genomic_DNA"/>
</dbReference>
<comment type="caution">
    <text evidence="1">The sequence shown here is derived from an EMBL/GenBank/DDBJ whole genome shotgun (WGS) entry which is preliminary data.</text>
</comment>
<gene>
    <name evidence="1" type="ORF">NG895_04570</name>
</gene>
<proteinExistence type="predicted"/>
<dbReference type="RefSeq" id="WP_252851269.1">
    <property type="nucleotide sequence ID" value="NZ_JAMXLR010000020.1"/>
</dbReference>
<dbReference type="AlphaFoldDB" id="A0A9X2F6K3"/>
<sequence length="57" mass="6584">MAIATYGDTQFYRFSCDANWNTIQDGLYDSVAEAKARLPEQYRYVAADWNVREDVGK</sequence>
<reference evidence="1" key="1">
    <citation type="submission" date="2022-06" db="EMBL/GenBank/DDBJ databases">
        <title>Aeoliella straminimaris, a novel planctomycete from sediments.</title>
        <authorList>
            <person name="Vitorino I.R."/>
            <person name="Lage O.M."/>
        </authorList>
    </citation>
    <scope>NUCLEOTIDE SEQUENCE</scope>
    <source>
        <strain evidence="1">ICT_H6.2</strain>
    </source>
</reference>
<name>A0A9X2F6K3_9BACT</name>
<keyword evidence="2" id="KW-1185">Reference proteome</keyword>
<accession>A0A9X2F6K3</accession>
<dbReference type="Proteomes" id="UP001155241">
    <property type="component" value="Unassembled WGS sequence"/>
</dbReference>
<evidence type="ECO:0000313" key="1">
    <source>
        <dbReference type="EMBL" id="MCO6043170.1"/>
    </source>
</evidence>
<organism evidence="1 2">
    <name type="scientific">Aeoliella straminimaris</name>
    <dbReference type="NCBI Taxonomy" id="2954799"/>
    <lineage>
        <taxon>Bacteria</taxon>
        <taxon>Pseudomonadati</taxon>
        <taxon>Planctomycetota</taxon>
        <taxon>Planctomycetia</taxon>
        <taxon>Pirellulales</taxon>
        <taxon>Lacipirellulaceae</taxon>
        <taxon>Aeoliella</taxon>
    </lineage>
</organism>